<reference evidence="10" key="1">
    <citation type="submission" date="2014-02" db="EMBL/GenBank/DDBJ databases">
        <authorList>
            <person name="Genoscope - CEA"/>
        </authorList>
    </citation>
    <scope>NUCLEOTIDE SEQUENCE</scope>
    <source>
        <strain evidence="10">LS3</strain>
    </source>
</reference>
<proteinExistence type="inferred from homology"/>
<evidence type="ECO:0000256" key="2">
    <source>
        <dbReference type="ARBA" id="ARBA00004434"/>
    </source>
</evidence>
<evidence type="ECO:0000256" key="7">
    <source>
        <dbReference type="ARBA" id="ARBA00023128"/>
    </source>
</evidence>
<sequence>MSDTAIAKKSTTSETLLNDKWDVVISNTLVKTGLGFGVGVVASVLFFRRRAFPVWLGVGFGLGRGYAEGDAIFRDTKAGVRTVRA</sequence>
<evidence type="ECO:0000256" key="5">
    <source>
        <dbReference type="ARBA" id="ARBA00022792"/>
    </source>
</evidence>
<evidence type="ECO:0000256" key="1">
    <source>
        <dbReference type="ARBA" id="ARBA00002689"/>
    </source>
</evidence>
<name>A0A060T6A0_BLAAD</name>
<dbReference type="Pfam" id="PF04418">
    <property type="entry name" value="DUF543"/>
    <property type="match status" value="1"/>
</dbReference>
<keyword evidence="4 9" id="KW-0812">Transmembrane</keyword>
<gene>
    <name evidence="10" type="ORF">GNLVRS02_ARAD1B17556g</name>
</gene>
<dbReference type="GO" id="GO:0061617">
    <property type="term" value="C:MICOS complex"/>
    <property type="evidence" value="ECO:0007669"/>
    <property type="project" value="UniProtKB-UniRule"/>
</dbReference>
<keyword evidence="6 9" id="KW-1133">Transmembrane helix</keyword>
<reference evidence="10" key="2">
    <citation type="submission" date="2014-06" db="EMBL/GenBank/DDBJ databases">
        <title>The complete genome of Blastobotrys (Arxula) adeninivorans LS3 - a yeast of biotechnological interest.</title>
        <authorList>
            <person name="Kunze G."/>
            <person name="Gaillardin C."/>
            <person name="Czernicka M."/>
            <person name="Durrens P."/>
            <person name="Martin T."/>
            <person name="Boer E."/>
            <person name="Gabaldon T."/>
            <person name="Cruz J."/>
            <person name="Talla E."/>
            <person name="Marck C."/>
            <person name="Goffeau A."/>
            <person name="Barbe V."/>
            <person name="Baret P."/>
            <person name="Baronian K."/>
            <person name="Beier S."/>
            <person name="Bleykasten C."/>
            <person name="Bode R."/>
            <person name="Casaregola S."/>
            <person name="Despons L."/>
            <person name="Fairhead C."/>
            <person name="Giersberg M."/>
            <person name="Gierski P."/>
            <person name="Hahnel U."/>
            <person name="Hartmann A."/>
            <person name="Jankowska D."/>
            <person name="Jubin C."/>
            <person name="Jung P."/>
            <person name="Lafontaine I."/>
            <person name="Leh-Louis V."/>
            <person name="Lemaire M."/>
            <person name="Marcet-Houben M."/>
            <person name="Mascher M."/>
            <person name="Morel G."/>
            <person name="Richard G.-F."/>
            <person name="Riechen J."/>
            <person name="Sacerdot C."/>
            <person name="Sarkar A."/>
            <person name="Savel G."/>
            <person name="Schacherer J."/>
            <person name="Sherman D."/>
            <person name="Straub M.-L."/>
            <person name="Stein N."/>
            <person name="Thierry A."/>
            <person name="Trautwein-Schult A."/>
            <person name="Westhof E."/>
            <person name="Worch S."/>
            <person name="Dujon B."/>
            <person name="Souciet J.-L."/>
            <person name="Wincker P."/>
            <person name="Scholz U."/>
            <person name="Neuveglise N."/>
        </authorList>
    </citation>
    <scope>NUCLEOTIDE SEQUENCE</scope>
    <source>
        <strain evidence="10">LS3</strain>
    </source>
</reference>
<comment type="subunit">
    <text evidence="9">Component of the mitochondrial contact site and cristae organizing system (MICOS) complex.</text>
</comment>
<evidence type="ECO:0000256" key="6">
    <source>
        <dbReference type="ARBA" id="ARBA00022989"/>
    </source>
</evidence>
<dbReference type="InterPro" id="IPR007512">
    <property type="entry name" value="Mic10"/>
</dbReference>
<evidence type="ECO:0000256" key="9">
    <source>
        <dbReference type="RuleBase" id="RU363011"/>
    </source>
</evidence>
<accession>A0A060T6A0</accession>
<evidence type="ECO:0000256" key="4">
    <source>
        <dbReference type="ARBA" id="ARBA00022692"/>
    </source>
</evidence>
<keyword evidence="5 9" id="KW-0999">Mitochondrion inner membrane</keyword>
<keyword evidence="7 9" id="KW-0496">Mitochondrion</keyword>
<evidence type="ECO:0000313" key="10">
    <source>
        <dbReference type="EMBL" id="CDP36635.1"/>
    </source>
</evidence>
<keyword evidence="8 9" id="KW-0472">Membrane</keyword>
<dbReference type="EMBL" id="HG937692">
    <property type="protein sequence ID" value="CDP36635.1"/>
    <property type="molecule type" value="Genomic_DNA"/>
</dbReference>
<comment type="subcellular location">
    <subcellularLocation>
        <location evidence="2 9">Mitochondrion inner membrane</location>
        <topology evidence="2 9">Single-pass membrane protein</topology>
    </subcellularLocation>
</comment>
<comment type="function">
    <text evidence="1 9">Component of the MICOS complex, a large protein complex of the mitochondrial inner membrane that plays crucial roles in the maintenance of crista junctions, inner membrane architecture, and formation of contact sites to the outer membrane.</text>
</comment>
<dbReference type="PANTHER" id="PTHR21304:SF0">
    <property type="entry name" value="MICOS COMPLEX SUBUNIT MIC10"/>
    <property type="match status" value="1"/>
</dbReference>
<dbReference type="PANTHER" id="PTHR21304">
    <property type="entry name" value="MICOS COMPLEX SUBUNIT MIC10"/>
    <property type="match status" value="1"/>
</dbReference>
<feature type="transmembrane region" description="Helical" evidence="9">
    <location>
        <begin position="28"/>
        <end position="47"/>
    </location>
</feature>
<dbReference type="AlphaFoldDB" id="A0A060T6A0"/>
<protein>
    <recommendedName>
        <fullName evidence="9">MICOS complex subunit MIC10</fullName>
    </recommendedName>
</protein>
<organism evidence="10">
    <name type="scientific">Blastobotrys adeninivorans</name>
    <name type="common">Yeast</name>
    <name type="synonym">Arxula adeninivorans</name>
    <dbReference type="NCBI Taxonomy" id="409370"/>
    <lineage>
        <taxon>Eukaryota</taxon>
        <taxon>Fungi</taxon>
        <taxon>Dikarya</taxon>
        <taxon>Ascomycota</taxon>
        <taxon>Saccharomycotina</taxon>
        <taxon>Dipodascomycetes</taxon>
        <taxon>Dipodascales</taxon>
        <taxon>Trichomonascaceae</taxon>
        <taxon>Blastobotrys</taxon>
    </lineage>
</organism>
<comment type="similarity">
    <text evidence="3 9">Belongs to the MICOS complex subunit Mic10 family.</text>
</comment>
<evidence type="ECO:0000256" key="8">
    <source>
        <dbReference type="ARBA" id="ARBA00023136"/>
    </source>
</evidence>
<evidence type="ECO:0000256" key="3">
    <source>
        <dbReference type="ARBA" id="ARBA00006792"/>
    </source>
</evidence>
<dbReference type="PhylomeDB" id="A0A060T6A0"/>